<feature type="region of interest" description="Disordered" evidence="1">
    <location>
        <begin position="531"/>
        <end position="554"/>
    </location>
</feature>
<accession>A0A229P2M1</accession>
<organism evidence="2 3">
    <name type="scientific">Paenibacillus herberti</name>
    <dbReference type="NCBI Taxonomy" id="1619309"/>
    <lineage>
        <taxon>Bacteria</taxon>
        <taxon>Bacillati</taxon>
        <taxon>Bacillota</taxon>
        <taxon>Bacilli</taxon>
        <taxon>Bacillales</taxon>
        <taxon>Paenibacillaceae</taxon>
        <taxon>Paenibacillus</taxon>
    </lineage>
</organism>
<evidence type="ECO:0000313" key="2">
    <source>
        <dbReference type="EMBL" id="OXM16482.1"/>
    </source>
</evidence>
<name>A0A229P2M1_9BACL</name>
<sequence length="554" mass="59776">MAGKLWLWCGSLSEPPEAAPPSEWAIWQHGTELSRSDAMLIWGSSAWPGSMGSGDSGGQERNAASGIEVEPGSPWVLNAGAAAVDSLGSDAVARRLELAGIRTGAAEEPGRLMRVAVFHLETVFIERLRSSSWQSGVGAGSGIAARRSPGADSVEEEWRNPPAEPQDPDMKRAARLAKRAAYELLLDAAELLIRIGDSGKLYVEGYRLPGCRSFRPVGAEKLSPEAKRLPAASASLWFPPMKRLEQLLEQEATRIAGHSSSAPPLRIGADPEFLILRQNGRIFSASQLGGLHSSVGSDMLVAGQSLRQPVGELRPEPATSAEELLSRVRRLLALAARRGAREPGMRLAAGAMPVPGIALGGHVHLSGVALTTRLLRALDSYAAIPLALAEDAAGRGRRPRYGTFGDCRRQPHGGFEYRTLPSWLVSPAVTRYALGVALLAAEDSAWLEDLPSLEELFARAYYEGDRETLVLCLPRLRAGLRKAPSYEQRRHLLDPLLDAVEAGAVWDESLDIRIRWGIPMPERSRSLRSGGFSIRHSSSRQPTSAGDSSIFERG</sequence>
<protein>
    <submittedName>
        <fullName evidence="2">Uncharacterized protein</fullName>
    </submittedName>
</protein>
<gene>
    <name evidence="2" type="ORF">CGZ75_07360</name>
</gene>
<keyword evidence="3" id="KW-1185">Reference proteome</keyword>
<dbReference type="Pfam" id="PF14395">
    <property type="entry name" value="COOH-NH2_lig"/>
    <property type="match status" value="1"/>
</dbReference>
<evidence type="ECO:0000256" key="1">
    <source>
        <dbReference type="SAM" id="MobiDB-lite"/>
    </source>
</evidence>
<feature type="compositionally biased region" description="Polar residues" evidence="1">
    <location>
        <begin position="535"/>
        <end position="547"/>
    </location>
</feature>
<dbReference type="Proteomes" id="UP000215145">
    <property type="component" value="Unassembled WGS sequence"/>
</dbReference>
<feature type="region of interest" description="Disordered" evidence="1">
    <location>
        <begin position="139"/>
        <end position="170"/>
    </location>
</feature>
<comment type="caution">
    <text evidence="2">The sequence shown here is derived from an EMBL/GenBank/DDBJ whole genome shotgun (WGS) entry which is preliminary data.</text>
</comment>
<evidence type="ECO:0000313" key="3">
    <source>
        <dbReference type="Proteomes" id="UP000215145"/>
    </source>
</evidence>
<dbReference type="OrthoDB" id="2078085at2"/>
<dbReference type="RefSeq" id="WP_089523567.1">
    <property type="nucleotide sequence ID" value="NZ_NMUQ01000001.1"/>
</dbReference>
<dbReference type="InterPro" id="IPR025681">
    <property type="entry name" value="COOH-NH2_lig"/>
</dbReference>
<reference evidence="2 3" key="1">
    <citation type="submission" date="2017-07" db="EMBL/GenBank/DDBJ databases">
        <title>Paenibacillus herberti R33 genome sequencing and assembly.</title>
        <authorList>
            <person name="Su W."/>
        </authorList>
    </citation>
    <scope>NUCLEOTIDE SEQUENCE [LARGE SCALE GENOMIC DNA]</scope>
    <source>
        <strain evidence="2 3">R33</strain>
    </source>
</reference>
<proteinExistence type="predicted"/>
<dbReference type="AlphaFoldDB" id="A0A229P2M1"/>
<dbReference type="EMBL" id="NMUQ01000001">
    <property type="protein sequence ID" value="OXM16482.1"/>
    <property type="molecule type" value="Genomic_DNA"/>
</dbReference>